<dbReference type="Gene3D" id="2.60.40.740">
    <property type="match status" value="1"/>
</dbReference>
<dbReference type="Pfam" id="PF13585">
    <property type="entry name" value="CHU_C"/>
    <property type="match status" value="1"/>
</dbReference>
<dbReference type="InterPro" id="IPR047589">
    <property type="entry name" value="DUF11_rpt"/>
</dbReference>
<comment type="caution">
    <text evidence="2">The sequence shown here is derived from an EMBL/GenBank/DDBJ whole genome shotgun (WGS) entry which is preliminary data.</text>
</comment>
<gene>
    <name evidence="2" type="ORF">ACFOUP_08425</name>
</gene>
<name>A0ABV8EJX2_9BACT</name>
<keyword evidence="3" id="KW-1185">Reference proteome</keyword>
<proteinExistence type="predicted"/>
<dbReference type="NCBIfam" id="TIGR04131">
    <property type="entry name" value="Bac_Flav_CTERM"/>
    <property type="match status" value="1"/>
</dbReference>
<dbReference type="InterPro" id="IPR051172">
    <property type="entry name" value="Chlamydia_OmcB"/>
</dbReference>
<accession>A0ABV8EJX2</accession>
<dbReference type="PANTHER" id="PTHR34819">
    <property type="entry name" value="LARGE CYSTEINE-RICH PERIPLASMIC PROTEIN OMCB"/>
    <property type="match status" value="1"/>
</dbReference>
<dbReference type="NCBIfam" id="TIGR01451">
    <property type="entry name" value="B_ant_repeat"/>
    <property type="match status" value="1"/>
</dbReference>
<dbReference type="Pfam" id="PF01345">
    <property type="entry name" value="DUF11"/>
    <property type="match status" value="1"/>
</dbReference>
<sequence>RGIRITSYPTGVASIVINGVSYSSGVDSDIASLIAMEIPTDEFGNPTVSISVDPTEDGVTTVVIPFVAIDNLGYESLNTGEAILNLNLALEIIANDDDFGVHPVDFGGELGNILSNDLLNRVSVDPSLVDFEIFDLGGIQGLLIRADGVLSLVPGVNQVGRYTMEYRLCEILNPGNCDTAFITLVLEDSDVDLTASKTSGGVEIWEGDVFNYEIRVSNIGGTDASEVRIEDVLPNGLTFQSQTVSSSVQGLEVNFRLESGRLIWDVPYLPVDAVLEITVTVMANALIGTTSQTITNVVTVASAERDSNPNDNTGTDVNVIKPFMIPNVITPNGDRRNDTFEIKGVNKFVSNEIVIFNRYGDHIYEASNYQNNWDADGLPAGTYYYVFKAVDRAGREHVFKGWIQVIKD</sequence>
<organism evidence="2 3">
    <name type="scientific">Belliella kenyensis</name>
    <dbReference type="NCBI Taxonomy" id="1472724"/>
    <lineage>
        <taxon>Bacteria</taxon>
        <taxon>Pseudomonadati</taxon>
        <taxon>Bacteroidota</taxon>
        <taxon>Cytophagia</taxon>
        <taxon>Cytophagales</taxon>
        <taxon>Cyclobacteriaceae</taxon>
        <taxon>Belliella</taxon>
    </lineage>
</organism>
<dbReference type="InterPro" id="IPR001434">
    <property type="entry name" value="OmcB-like_DUF11"/>
</dbReference>
<reference evidence="3" key="1">
    <citation type="journal article" date="2019" name="Int. J. Syst. Evol. Microbiol.">
        <title>The Global Catalogue of Microorganisms (GCM) 10K type strain sequencing project: providing services to taxonomists for standard genome sequencing and annotation.</title>
        <authorList>
            <consortium name="The Broad Institute Genomics Platform"/>
            <consortium name="The Broad Institute Genome Sequencing Center for Infectious Disease"/>
            <person name="Wu L."/>
            <person name="Ma J."/>
        </authorList>
    </citation>
    <scope>NUCLEOTIDE SEQUENCE [LARGE SCALE GENOMIC DNA]</scope>
    <source>
        <strain evidence="3">CECT 8551</strain>
    </source>
</reference>
<feature type="non-terminal residue" evidence="2">
    <location>
        <position position="1"/>
    </location>
</feature>
<protein>
    <submittedName>
        <fullName evidence="2">Gliding motility-associated C-terminal domain-containing protein</fullName>
    </submittedName>
</protein>
<dbReference type="Proteomes" id="UP001595766">
    <property type="component" value="Unassembled WGS sequence"/>
</dbReference>
<feature type="domain" description="DUF11" evidence="1">
    <location>
        <begin position="192"/>
        <end position="315"/>
    </location>
</feature>
<dbReference type="RefSeq" id="WP_376856759.1">
    <property type="nucleotide sequence ID" value="NZ_JBHSAV010000029.1"/>
</dbReference>
<dbReference type="InterPro" id="IPR026341">
    <property type="entry name" value="T9SS_type_B"/>
</dbReference>
<evidence type="ECO:0000313" key="2">
    <source>
        <dbReference type="EMBL" id="MFC3976397.1"/>
    </source>
</evidence>
<evidence type="ECO:0000259" key="1">
    <source>
        <dbReference type="Pfam" id="PF01345"/>
    </source>
</evidence>
<evidence type="ECO:0000313" key="3">
    <source>
        <dbReference type="Proteomes" id="UP001595766"/>
    </source>
</evidence>
<dbReference type="EMBL" id="JBHSAV010000029">
    <property type="protein sequence ID" value="MFC3976397.1"/>
    <property type="molecule type" value="Genomic_DNA"/>
</dbReference>